<keyword evidence="5 6" id="KW-0949">S-adenosyl-L-methionine</keyword>
<evidence type="ECO:0000313" key="7">
    <source>
        <dbReference type="EMBL" id="AFP37938.1"/>
    </source>
</evidence>
<dbReference type="Proteomes" id="UP000006158">
    <property type="component" value="Chromosome"/>
</dbReference>
<evidence type="ECO:0000256" key="1">
    <source>
        <dbReference type="ARBA" id="ARBA00003907"/>
    </source>
</evidence>
<dbReference type="NCBIfam" id="TIGR00027">
    <property type="entry name" value="mthyl_TIGR00027"/>
    <property type="match status" value="1"/>
</dbReference>
<evidence type="ECO:0000256" key="3">
    <source>
        <dbReference type="ARBA" id="ARBA00022603"/>
    </source>
</evidence>
<evidence type="ECO:0000256" key="2">
    <source>
        <dbReference type="ARBA" id="ARBA00008138"/>
    </source>
</evidence>
<evidence type="ECO:0000256" key="5">
    <source>
        <dbReference type="ARBA" id="ARBA00022691"/>
    </source>
</evidence>
<dbReference type="GO" id="GO:0008168">
    <property type="term" value="F:methyltransferase activity"/>
    <property type="evidence" value="ECO:0007669"/>
    <property type="project" value="UniProtKB-UniRule"/>
</dbReference>
<dbReference type="InterPro" id="IPR011610">
    <property type="entry name" value="SAM_mthyl_Trfase_ML2640-like"/>
</dbReference>
<dbReference type="PANTHER" id="PTHR43619:SF2">
    <property type="entry name" value="S-ADENOSYL-L-METHIONINE-DEPENDENT METHYLTRANSFERASES SUPERFAMILY PROTEIN"/>
    <property type="match status" value="1"/>
</dbReference>
<dbReference type="EC" id="2.1.1.-" evidence="6"/>
<dbReference type="Gene3D" id="3.40.50.150">
    <property type="entry name" value="Vaccinia Virus protein VP39"/>
    <property type="match status" value="1"/>
</dbReference>
<protein>
    <recommendedName>
        <fullName evidence="6">S-adenosyl-L-methionine-dependent methyltransferase</fullName>
        <ecNumber evidence="6">2.1.1.-</ecNumber>
    </recommendedName>
</protein>
<reference evidence="7 8" key="2">
    <citation type="journal article" date="2009" name="Genome Res.">
        <title>Ortho-proteogenomics: multiple proteomes investigation through orthology and a new MS-based protocol.</title>
        <authorList>
            <person name="Gallien S."/>
            <person name="Perrodou E."/>
            <person name="Carapito C."/>
            <person name="Deshayes C."/>
            <person name="Reyrat J.M."/>
            <person name="Van Dorsselaer A."/>
            <person name="Poch O."/>
            <person name="Schaeffer C."/>
            <person name="Lecompte O."/>
        </authorList>
    </citation>
    <scope>NUCLEOTIDE SEQUENCE [LARGE SCALE GENOMIC DNA]</scope>
    <source>
        <strain evidence="8">ATCC 700084 / mc(2)155</strain>
    </source>
</reference>
<dbReference type="AlphaFoldDB" id="I7FGG5"/>
<dbReference type="PANTHER" id="PTHR43619">
    <property type="entry name" value="S-ADENOSYL-L-METHIONINE-DEPENDENT METHYLTRANSFERASE YKTD-RELATED"/>
    <property type="match status" value="1"/>
</dbReference>
<gene>
    <name evidence="7" type="ordered locus">MSMEI_1465</name>
</gene>
<dbReference type="KEGG" id="msg:MSMEI_1465"/>
<dbReference type="PATRIC" id="fig|246196.56.peg.1513"/>
<sequence length="297" mass="32619">MVLRPGRAPMGVSVERTAVGPTLIVAIDQYDERTLVPDPWAVRILPRRWRVPAVLSRFKVVRNAMIAATENSVRGGWASLLCRKRYIDDVLAGAASGGGLDAVVILGAGYDTRAHRVLQLSDVPVWEVDLPDNIAAKTAALQRCFGPMPANVTPVSVDLEHGDLIGSLTGAGFDTGMRTAFVWESVTMYLTEPVVRRTLQATSACAAGSHLVFTHFRKDFVDGVSLYGAQKARERFADKLHLWRYGIDPEDVAGVLAEYGWRETEQAGASEYRKRYLAPAGRSDPLSEIERAVWAQR</sequence>
<proteinExistence type="inferred from homology"/>
<evidence type="ECO:0000313" key="8">
    <source>
        <dbReference type="Proteomes" id="UP000006158"/>
    </source>
</evidence>
<reference evidence="7 8" key="1">
    <citation type="journal article" date="2007" name="Genome Biol.">
        <title>Interrupted coding sequences in Mycobacterium smegmatis: authentic mutations or sequencing errors?</title>
        <authorList>
            <person name="Deshayes C."/>
            <person name="Perrodou E."/>
            <person name="Gallien S."/>
            <person name="Euphrasie D."/>
            <person name="Schaeffer C."/>
            <person name="Van-Dorsselaer A."/>
            <person name="Poch O."/>
            <person name="Lecompte O."/>
            <person name="Reyrat J.M."/>
        </authorList>
    </citation>
    <scope>NUCLEOTIDE SEQUENCE [LARGE SCALE GENOMIC DNA]</scope>
    <source>
        <strain evidence="8">ATCC 700084 / mc(2)155</strain>
    </source>
</reference>
<evidence type="ECO:0000256" key="4">
    <source>
        <dbReference type="ARBA" id="ARBA00022679"/>
    </source>
</evidence>
<accession>I7FGG5</accession>
<name>I7FGG5_MYCS2</name>
<evidence type="ECO:0000256" key="6">
    <source>
        <dbReference type="RuleBase" id="RU362030"/>
    </source>
</evidence>
<dbReference type="Pfam" id="PF04072">
    <property type="entry name" value="LCM"/>
    <property type="match status" value="1"/>
</dbReference>
<dbReference type="SUPFAM" id="SSF53335">
    <property type="entry name" value="S-adenosyl-L-methionine-dependent methyltransferases"/>
    <property type="match status" value="1"/>
</dbReference>
<comment type="similarity">
    <text evidence="2 6">Belongs to the UPF0677 family.</text>
</comment>
<keyword evidence="3 6" id="KW-0489">Methyltransferase</keyword>
<keyword evidence="4" id="KW-0808">Transferase</keyword>
<dbReference type="EMBL" id="CP001663">
    <property type="protein sequence ID" value="AFP37938.1"/>
    <property type="molecule type" value="Genomic_DNA"/>
</dbReference>
<organism evidence="7 8">
    <name type="scientific">Mycolicibacterium smegmatis (strain ATCC 700084 / mc(2)155)</name>
    <name type="common">Mycobacterium smegmatis</name>
    <dbReference type="NCBI Taxonomy" id="246196"/>
    <lineage>
        <taxon>Bacteria</taxon>
        <taxon>Bacillati</taxon>
        <taxon>Actinomycetota</taxon>
        <taxon>Actinomycetes</taxon>
        <taxon>Mycobacteriales</taxon>
        <taxon>Mycobacteriaceae</taxon>
        <taxon>Mycolicibacterium</taxon>
    </lineage>
</organism>
<dbReference type="InterPro" id="IPR007213">
    <property type="entry name" value="Ppm1/Ppm2/Tcmp"/>
</dbReference>
<dbReference type="InterPro" id="IPR029063">
    <property type="entry name" value="SAM-dependent_MTases_sf"/>
</dbReference>
<comment type="function">
    <text evidence="1 6">Exhibits S-adenosyl-L-methionine-dependent methyltransferase activity.</text>
</comment>
<dbReference type="GO" id="GO:0032259">
    <property type="term" value="P:methylation"/>
    <property type="evidence" value="ECO:0007669"/>
    <property type="project" value="UniProtKB-KW"/>
</dbReference>